<accession>B9XGD8</accession>
<keyword evidence="1" id="KW-0812">Transmembrane</keyword>
<dbReference type="RefSeq" id="WP_007414884.1">
    <property type="nucleotide sequence ID" value="NZ_ABOX02000012.1"/>
</dbReference>
<dbReference type="EMBL" id="ABOX02000012">
    <property type="protein sequence ID" value="EEF60989.1"/>
    <property type="molecule type" value="Genomic_DNA"/>
</dbReference>
<proteinExistence type="predicted"/>
<feature type="transmembrane region" description="Helical" evidence="1">
    <location>
        <begin position="268"/>
        <end position="289"/>
    </location>
</feature>
<dbReference type="AlphaFoldDB" id="B9XGD8"/>
<name>B9XGD8_PEDPL</name>
<keyword evidence="1" id="KW-0472">Membrane</keyword>
<dbReference type="STRING" id="320771.Cflav_PD3706"/>
<evidence type="ECO:0000313" key="2">
    <source>
        <dbReference type="EMBL" id="EEF60989.1"/>
    </source>
</evidence>
<keyword evidence="3" id="KW-1185">Reference proteome</keyword>
<organism evidence="2 3">
    <name type="scientific">Pedosphaera parvula (strain Ellin514)</name>
    <dbReference type="NCBI Taxonomy" id="320771"/>
    <lineage>
        <taxon>Bacteria</taxon>
        <taxon>Pseudomonadati</taxon>
        <taxon>Verrucomicrobiota</taxon>
        <taxon>Pedosphaerae</taxon>
        <taxon>Pedosphaerales</taxon>
        <taxon>Pedosphaeraceae</taxon>
        <taxon>Pedosphaera</taxon>
    </lineage>
</organism>
<comment type="caution">
    <text evidence="2">The sequence shown here is derived from an EMBL/GenBank/DDBJ whole genome shotgun (WGS) entry which is preliminary data.</text>
</comment>
<dbReference type="PANTHER" id="PTHR35337:SF1">
    <property type="entry name" value="SLR1478 PROTEIN"/>
    <property type="match status" value="1"/>
</dbReference>
<feature type="transmembrane region" description="Helical" evidence="1">
    <location>
        <begin position="301"/>
        <end position="322"/>
    </location>
</feature>
<evidence type="ECO:0000256" key="1">
    <source>
        <dbReference type="SAM" id="Phobius"/>
    </source>
</evidence>
<dbReference type="OrthoDB" id="9800053at2"/>
<protein>
    <recommendedName>
        <fullName evidence="4">Stage II sporulation protein M</fullName>
    </recommendedName>
</protein>
<feature type="transmembrane region" description="Helical" evidence="1">
    <location>
        <begin position="110"/>
        <end position="131"/>
    </location>
</feature>
<dbReference type="Proteomes" id="UP000003688">
    <property type="component" value="Unassembled WGS sequence"/>
</dbReference>
<dbReference type="Pfam" id="PF01944">
    <property type="entry name" value="SpoIIM"/>
    <property type="match status" value="1"/>
</dbReference>
<sequence>MIINLERFIAGERAYWTELEAILDGLEADPHRRMDLEKLKHFHYLFERTAADLAKITTFSSEPETRRYLENLVARAYGEIHETREKQGRISLLKWFFQTLPQTFRRHVRAFHLSLAITMAGCAFGGFAIALDPGSKHVFMPFSHLQGDPSERVAREESAKNDRLEGVKTSFSAELMTHNTRVSILTMSLGMTWGVGTIIMLFYNGIILGAVAVDYIRAGQTKFLLGWLMPHGVIEIPAILIAGQAGFILAFALIGWGRRNSMSERLRAVSRDLVTLIFGVGLMLIWAGFIEAFLSQYHQPVIPYSIKIVFGCVELVLLYFYLSKSGKNAVESGTIPSPPPSR</sequence>
<gene>
    <name evidence="2" type="ORF">Cflav_PD3706</name>
</gene>
<reference evidence="2 3" key="1">
    <citation type="journal article" date="2011" name="J. Bacteriol.">
        <title>Genome sequence of 'Pedosphaera parvula' Ellin514, an aerobic Verrucomicrobial isolate from pasture soil.</title>
        <authorList>
            <person name="Kant R."/>
            <person name="van Passel M.W."/>
            <person name="Sangwan P."/>
            <person name="Palva A."/>
            <person name="Lucas S."/>
            <person name="Copeland A."/>
            <person name="Lapidus A."/>
            <person name="Glavina Del Rio T."/>
            <person name="Dalin E."/>
            <person name="Tice H."/>
            <person name="Bruce D."/>
            <person name="Goodwin L."/>
            <person name="Pitluck S."/>
            <person name="Chertkov O."/>
            <person name="Larimer F.W."/>
            <person name="Land M.L."/>
            <person name="Hauser L."/>
            <person name="Brettin T.S."/>
            <person name="Detter J.C."/>
            <person name="Han S."/>
            <person name="de Vos W.M."/>
            <person name="Janssen P.H."/>
            <person name="Smidt H."/>
        </authorList>
    </citation>
    <scope>NUCLEOTIDE SEQUENCE [LARGE SCALE GENOMIC DNA]</scope>
    <source>
        <strain evidence="2 3">Ellin514</strain>
    </source>
</reference>
<feature type="transmembrane region" description="Helical" evidence="1">
    <location>
        <begin position="191"/>
        <end position="216"/>
    </location>
</feature>
<dbReference type="PANTHER" id="PTHR35337">
    <property type="entry name" value="SLR1478 PROTEIN"/>
    <property type="match status" value="1"/>
</dbReference>
<dbReference type="InterPro" id="IPR002798">
    <property type="entry name" value="SpoIIM-like"/>
</dbReference>
<evidence type="ECO:0000313" key="3">
    <source>
        <dbReference type="Proteomes" id="UP000003688"/>
    </source>
</evidence>
<feature type="transmembrane region" description="Helical" evidence="1">
    <location>
        <begin position="236"/>
        <end position="256"/>
    </location>
</feature>
<keyword evidence="1" id="KW-1133">Transmembrane helix</keyword>
<evidence type="ECO:0008006" key="4">
    <source>
        <dbReference type="Google" id="ProtNLM"/>
    </source>
</evidence>